<dbReference type="InterPro" id="IPR023606">
    <property type="entry name" value="CoA-Trfase_III_dom_1_sf"/>
</dbReference>
<gene>
    <name evidence="2" type="ORF">B7H23_15770</name>
</gene>
<keyword evidence="1 2" id="KW-0808">Transferase</keyword>
<dbReference type="EMBL" id="NBYO01000003">
    <property type="protein sequence ID" value="OXS99584.1"/>
    <property type="molecule type" value="Genomic_DNA"/>
</dbReference>
<proteinExistence type="predicted"/>
<organism evidence="2 3">
    <name type="scientific">Notoacmeibacter marinus</name>
    <dbReference type="NCBI Taxonomy" id="1876515"/>
    <lineage>
        <taxon>Bacteria</taxon>
        <taxon>Pseudomonadati</taxon>
        <taxon>Pseudomonadota</taxon>
        <taxon>Alphaproteobacteria</taxon>
        <taxon>Hyphomicrobiales</taxon>
        <taxon>Notoacmeibacteraceae</taxon>
        <taxon>Notoacmeibacter</taxon>
    </lineage>
</organism>
<dbReference type="Proteomes" id="UP000215405">
    <property type="component" value="Unassembled WGS sequence"/>
</dbReference>
<dbReference type="PANTHER" id="PTHR48207">
    <property type="entry name" value="SUCCINATE--HYDROXYMETHYLGLUTARATE COA-TRANSFERASE"/>
    <property type="match status" value="1"/>
</dbReference>
<reference evidence="3" key="1">
    <citation type="journal article" date="2017" name="Int. J. Syst. Evol. Microbiol.">
        <title>Notoacmeibacter marinus gen. nov., sp. nov., isolated from the gut of a limpet and proposal of Notoacmeibacteraceae fam. nov. in the order Rhizobiales of the class Alphaproteobacteria.</title>
        <authorList>
            <person name="Huang Z."/>
            <person name="Guo F."/>
            <person name="Lai Q."/>
        </authorList>
    </citation>
    <scope>NUCLEOTIDE SEQUENCE [LARGE SCALE GENOMIC DNA]</scope>
    <source>
        <strain evidence="3">XMTR2A4</strain>
    </source>
</reference>
<dbReference type="InterPro" id="IPR044855">
    <property type="entry name" value="CoA-Trfase_III_dom3_sf"/>
</dbReference>
<dbReference type="Pfam" id="PF02515">
    <property type="entry name" value="CoA_transf_3"/>
    <property type="match status" value="1"/>
</dbReference>
<dbReference type="PANTHER" id="PTHR48207:SF3">
    <property type="entry name" value="SUCCINATE--HYDROXYMETHYLGLUTARATE COA-TRANSFERASE"/>
    <property type="match status" value="1"/>
</dbReference>
<keyword evidence="3" id="KW-1185">Reference proteome</keyword>
<comment type="caution">
    <text evidence="2">The sequence shown here is derived from an EMBL/GenBank/DDBJ whole genome shotgun (WGS) entry which is preliminary data.</text>
</comment>
<evidence type="ECO:0000256" key="1">
    <source>
        <dbReference type="ARBA" id="ARBA00022679"/>
    </source>
</evidence>
<protein>
    <submittedName>
        <fullName evidence="2">CoA transferase</fullName>
    </submittedName>
</protein>
<dbReference type="SUPFAM" id="SSF89796">
    <property type="entry name" value="CoA-transferase family III (CaiB/BaiF)"/>
    <property type="match status" value="1"/>
</dbReference>
<evidence type="ECO:0000313" key="3">
    <source>
        <dbReference type="Proteomes" id="UP000215405"/>
    </source>
</evidence>
<evidence type="ECO:0000313" key="2">
    <source>
        <dbReference type="EMBL" id="OXS99584.1"/>
    </source>
</evidence>
<name>A0A231UUH0_9HYPH</name>
<dbReference type="AlphaFoldDB" id="A0A231UUH0"/>
<dbReference type="Gene3D" id="3.30.1540.10">
    <property type="entry name" value="formyl-coa transferase, domain 3"/>
    <property type="match status" value="1"/>
</dbReference>
<sequence>MSDDRSPLEGLKVVELARILAGPWVGQTLADLGAEVIKVESPAGDDTRSWGPPFIERRRDDGSSERVATYFQAANRGKSSVICDFGDADDLERLKALIAEADVLVENFKVGGLRKYGLDHDSLSALNPRLVYLSITGFGQNGPRASQPGYDFLIQGMSGIMDLTGEPDGEPQKVGVAWIDIFTGLYGVIAVQAALAERDRSGKGQHIDLSLLDCGVAVLANQATNYLLGGAVPRRLGNAHPNIVPYQLFPASDGHIIIACGNDRQFAGLCRALQLDDIASDPAYATNPARVENREALIPLIAARTEQCSRDDLIDRLKKAGVPAGPINSVADALADPQIEARGLKIEPQGVAGLGTPIRFSRSGTESTRAAPVLGAGEWRFNGK</sequence>
<accession>A0A231UUH0</accession>
<dbReference type="InterPro" id="IPR050483">
    <property type="entry name" value="CoA-transferase_III_domain"/>
</dbReference>
<dbReference type="GO" id="GO:0008410">
    <property type="term" value="F:CoA-transferase activity"/>
    <property type="evidence" value="ECO:0007669"/>
    <property type="project" value="TreeGrafter"/>
</dbReference>
<dbReference type="InterPro" id="IPR003673">
    <property type="entry name" value="CoA-Trfase_fam_III"/>
</dbReference>
<dbReference type="RefSeq" id="WP_094078362.1">
    <property type="nucleotide sequence ID" value="NZ_NBYO01000003.1"/>
</dbReference>
<dbReference type="Gene3D" id="3.40.50.10540">
    <property type="entry name" value="Crotonobetainyl-coa:carnitine coa-transferase, domain 1"/>
    <property type="match status" value="1"/>
</dbReference>